<dbReference type="Proteomes" id="UP000005239">
    <property type="component" value="Unassembled WGS sequence"/>
</dbReference>
<organism evidence="1 2">
    <name type="scientific">Pristionchus pacificus</name>
    <name type="common">Parasitic nematode worm</name>
    <dbReference type="NCBI Taxonomy" id="54126"/>
    <lineage>
        <taxon>Eukaryota</taxon>
        <taxon>Metazoa</taxon>
        <taxon>Ecdysozoa</taxon>
        <taxon>Nematoda</taxon>
        <taxon>Chromadorea</taxon>
        <taxon>Rhabditida</taxon>
        <taxon>Rhabditina</taxon>
        <taxon>Diplogasteromorpha</taxon>
        <taxon>Diplogasteroidea</taxon>
        <taxon>Neodiplogasteridae</taxon>
        <taxon>Pristionchus</taxon>
    </lineage>
</organism>
<evidence type="ECO:0000313" key="1">
    <source>
        <dbReference type="EnsemblMetazoa" id="PPA36641.1"/>
    </source>
</evidence>
<keyword evidence="2" id="KW-1185">Reference proteome</keyword>
<name>A0A2A6BQ83_PRIPA</name>
<gene>
    <name evidence="1" type="primary">WBGene00275010</name>
</gene>
<reference evidence="1" key="2">
    <citation type="submission" date="2022-06" db="UniProtKB">
        <authorList>
            <consortium name="EnsemblMetazoa"/>
        </authorList>
    </citation>
    <scope>IDENTIFICATION</scope>
    <source>
        <strain evidence="1">PS312</strain>
    </source>
</reference>
<accession>A0A2A6BQ83</accession>
<sequence length="101" mass="11923">EEKPSTITTPRGRATNIKMDSRRRKSGKSNTTSIYRQIKGEELIQMLKNKIDKGDEDDQNKISQNNQKMRDANWDRIERHWKNVSENFSTLRVLSGRCMPW</sequence>
<evidence type="ECO:0000313" key="2">
    <source>
        <dbReference type="Proteomes" id="UP000005239"/>
    </source>
</evidence>
<accession>A0A8R1YNX6</accession>
<proteinExistence type="predicted"/>
<dbReference type="AlphaFoldDB" id="A0A2A6BQ83"/>
<protein>
    <submittedName>
        <fullName evidence="1">Uncharacterized protein</fullName>
    </submittedName>
</protein>
<reference evidence="2" key="1">
    <citation type="journal article" date="2008" name="Nat. Genet.">
        <title>The Pristionchus pacificus genome provides a unique perspective on nematode lifestyle and parasitism.</title>
        <authorList>
            <person name="Dieterich C."/>
            <person name="Clifton S.W."/>
            <person name="Schuster L.N."/>
            <person name="Chinwalla A."/>
            <person name="Delehaunty K."/>
            <person name="Dinkelacker I."/>
            <person name="Fulton L."/>
            <person name="Fulton R."/>
            <person name="Godfrey J."/>
            <person name="Minx P."/>
            <person name="Mitreva M."/>
            <person name="Roeseler W."/>
            <person name="Tian H."/>
            <person name="Witte H."/>
            <person name="Yang S.P."/>
            <person name="Wilson R.K."/>
            <person name="Sommer R.J."/>
        </authorList>
    </citation>
    <scope>NUCLEOTIDE SEQUENCE [LARGE SCALE GENOMIC DNA]</scope>
    <source>
        <strain evidence="2">PS312</strain>
    </source>
</reference>
<dbReference type="EnsemblMetazoa" id="PPA36641.1">
    <property type="protein sequence ID" value="PPA36641.1"/>
    <property type="gene ID" value="WBGene00275010"/>
</dbReference>